<dbReference type="InterPro" id="IPR006255">
    <property type="entry name" value="SucB"/>
</dbReference>
<dbReference type="InterPro" id="IPR004167">
    <property type="entry name" value="PSBD"/>
</dbReference>
<dbReference type="Pfam" id="PF00364">
    <property type="entry name" value="Biotin_lipoyl"/>
    <property type="match status" value="1"/>
</dbReference>
<dbReference type="InterPro" id="IPR001078">
    <property type="entry name" value="2-oxoacid_DH_actylTfrase"/>
</dbReference>
<dbReference type="UniPathway" id="UPA00868">
    <property type="reaction ID" value="UER00840"/>
</dbReference>
<evidence type="ECO:0000256" key="11">
    <source>
        <dbReference type="RuleBase" id="RU361138"/>
    </source>
</evidence>
<comment type="pathway">
    <text evidence="2 11">Amino-acid degradation; L-lysine degradation via saccharopine pathway; glutaryl-CoA from L-lysine: step 6/6.</text>
</comment>
<keyword evidence="8 11" id="KW-0450">Lipoyl</keyword>
<dbReference type="Gene3D" id="4.10.320.10">
    <property type="entry name" value="E3-binding domain"/>
    <property type="match status" value="1"/>
</dbReference>
<evidence type="ECO:0000313" key="14">
    <source>
        <dbReference type="EMBL" id="MBA8683898.1"/>
    </source>
</evidence>
<protein>
    <recommendedName>
        <fullName evidence="5 11">Dihydrolipoyllysine-residue succinyltransferase component of 2-oxoglutarate dehydrogenase complex</fullName>
        <ecNumber evidence="4 11">2.3.1.61</ecNumber>
    </recommendedName>
    <alternativeName>
        <fullName evidence="11">2-oxoglutarate dehydrogenase complex component E2</fullName>
    </alternativeName>
</protein>
<dbReference type="Proteomes" id="UP000547058">
    <property type="component" value="Unassembled WGS sequence"/>
</dbReference>
<dbReference type="NCBIfam" id="TIGR01347">
    <property type="entry name" value="sucB"/>
    <property type="match status" value="1"/>
</dbReference>
<comment type="similarity">
    <text evidence="3 11">Belongs to the 2-oxoacid dehydrogenase family.</text>
</comment>
<keyword evidence="15" id="KW-1185">Reference proteome</keyword>
<comment type="cofactor">
    <cofactor evidence="11">
        <name>(R)-lipoate</name>
        <dbReference type="ChEBI" id="CHEBI:83088"/>
    </cofactor>
    <text evidence="11">Binds 1 lipoyl cofactor covalently.</text>
</comment>
<dbReference type="RefSeq" id="WP_182342551.1">
    <property type="nucleotide sequence ID" value="NZ_JACGXS010000020.1"/>
</dbReference>
<evidence type="ECO:0000259" key="12">
    <source>
        <dbReference type="PROSITE" id="PS50968"/>
    </source>
</evidence>
<dbReference type="EMBL" id="JACGXS010000020">
    <property type="protein sequence ID" value="MBA8683898.1"/>
    <property type="molecule type" value="Genomic_DNA"/>
</dbReference>
<evidence type="ECO:0000256" key="7">
    <source>
        <dbReference type="ARBA" id="ARBA00022679"/>
    </source>
</evidence>
<dbReference type="NCBIfam" id="NF004309">
    <property type="entry name" value="PRK05704.1"/>
    <property type="match status" value="1"/>
</dbReference>
<dbReference type="PROSITE" id="PS00189">
    <property type="entry name" value="LIPOYL"/>
    <property type="match status" value="1"/>
</dbReference>
<dbReference type="Gene3D" id="3.30.559.10">
    <property type="entry name" value="Chloramphenicol acetyltransferase-like domain"/>
    <property type="match status" value="1"/>
</dbReference>
<gene>
    <name evidence="14" type="primary">sucB</name>
    <name evidence="14" type="ORF">H4O11_19015</name>
</gene>
<dbReference type="PANTHER" id="PTHR43416:SF5">
    <property type="entry name" value="DIHYDROLIPOYLLYSINE-RESIDUE SUCCINYLTRANSFERASE COMPONENT OF 2-OXOGLUTARATE DEHYDROGENASE COMPLEX, MITOCHONDRIAL"/>
    <property type="match status" value="1"/>
</dbReference>
<dbReference type="InterPro" id="IPR000089">
    <property type="entry name" value="Biotin_lipoyl"/>
</dbReference>
<dbReference type="GO" id="GO:0033512">
    <property type="term" value="P:L-lysine catabolic process to acetyl-CoA via saccharopine"/>
    <property type="evidence" value="ECO:0007669"/>
    <property type="project" value="UniProtKB-UniRule"/>
</dbReference>
<dbReference type="PROSITE" id="PS50968">
    <property type="entry name" value="BIOTINYL_LIPOYL"/>
    <property type="match status" value="1"/>
</dbReference>
<evidence type="ECO:0000256" key="10">
    <source>
        <dbReference type="ARBA" id="ARBA00052761"/>
    </source>
</evidence>
<evidence type="ECO:0000256" key="9">
    <source>
        <dbReference type="ARBA" id="ARBA00023315"/>
    </source>
</evidence>
<dbReference type="GO" id="GO:0004149">
    <property type="term" value="F:dihydrolipoyllysine-residue succinyltransferase activity"/>
    <property type="evidence" value="ECO:0007669"/>
    <property type="project" value="UniProtKB-UniRule"/>
</dbReference>
<dbReference type="Gene3D" id="2.40.50.100">
    <property type="match status" value="1"/>
</dbReference>
<dbReference type="Pfam" id="PF02817">
    <property type="entry name" value="E3_binding"/>
    <property type="match status" value="1"/>
</dbReference>
<keyword evidence="7 11" id="KW-0808">Transferase</keyword>
<keyword evidence="6 11" id="KW-0816">Tricarboxylic acid cycle</keyword>
<dbReference type="InterPro" id="IPR023213">
    <property type="entry name" value="CAT-like_dom_sf"/>
</dbReference>
<dbReference type="InterPro" id="IPR050537">
    <property type="entry name" value="2-oxoacid_dehydrogenase"/>
</dbReference>
<dbReference type="InterPro" id="IPR036625">
    <property type="entry name" value="E3-bd_dom_sf"/>
</dbReference>
<evidence type="ECO:0000259" key="13">
    <source>
        <dbReference type="PROSITE" id="PS51826"/>
    </source>
</evidence>
<dbReference type="AlphaFoldDB" id="A0A7W3FQM7"/>
<evidence type="ECO:0000256" key="6">
    <source>
        <dbReference type="ARBA" id="ARBA00022532"/>
    </source>
</evidence>
<dbReference type="InterPro" id="IPR003016">
    <property type="entry name" value="2-oxoA_DH_lipoyl-BS"/>
</dbReference>
<evidence type="ECO:0000256" key="4">
    <source>
        <dbReference type="ARBA" id="ARBA00012945"/>
    </source>
</evidence>
<comment type="function">
    <text evidence="1 11">E2 component of the 2-oxoglutarate dehydrogenase (OGDH) complex which catalyzes the second step in the conversion of 2-oxoglutarate to succinyl-CoA and CO(2).</text>
</comment>
<comment type="catalytic activity">
    <reaction evidence="10 11">
        <text>N(6)-[(R)-dihydrolipoyl]-L-lysyl-[protein] + succinyl-CoA = N(6)-[(R)-S(8)-succinyldihydrolipoyl]-L-lysyl-[protein] + CoA</text>
        <dbReference type="Rhea" id="RHEA:15213"/>
        <dbReference type="Rhea" id="RHEA-COMP:10475"/>
        <dbReference type="Rhea" id="RHEA-COMP:20092"/>
        <dbReference type="ChEBI" id="CHEBI:57287"/>
        <dbReference type="ChEBI" id="CHEBI:57292"/>
        <dbReference type="ChEBI" id="CHEBI:83100"/>
        <dbReference type="ChEBI" id="CHEBI:83120"/>
        <dbReference type="EC" id="2.3.1.61"/>
    </reaction>
</comment>
<dbReference type="PROSITE" id="PS51826">
    <property type="entry name" value="PSBD"/>
    <property type="match status" value="1"/>
</dbReference>
<evidence type="ECO:0000256" key="8">
    <source>
        <dbReference type="ARBA" id="ARBA00022823"/>
    </source>
</evidence>
<evidence type="ECO:0000256" key="1">
    <source>
        <dbReference type="ARBA" id="ARBA00004052"/>
    </source>
</evidence>
<proteinExistence type="inferred from homology"/>
<dbReference type="InterPro" id="IPR011053">
    <property type="entry name" value="Single_hybrid_motif"/>
</dbReference>
<dbReference type="GO" id="GO:0005829">
    <property type="term" value="C:cytosol"/>
    <property type="evidence" value="ECO:0007669"/>
    <property type="project" value="TreeGrafter"/>
</dbReference>
<dbReference type="GO" id="GO:0045252">
    <property type="term" value="C:oxoglutarate dehydrogenase complex"/>
    <property type="evidence" value="ECO:0007669"/>
    <property type="project" value="UniProtKB-UniRule"/>
</dbReference>
<dbReference type="GO" id="GO:0006099">
    <property type="term" value="P:tricarboxylic acid cycle"/>
    <property type="evidence" value="ECO:0007669"/>
    <property type="project" value="UniProtKB-UniRule"/>
</dbReference>
<dbReference type="Pfam" id="PF00198">
    <property type="entry name" value="2-oxoacid_dh"/>
    <property type="match status" value="1"/>
</dbReference>
<dbReference type="SUPFAM" id="SSF52777">
    <property type="entry name" value="CoA-dependent acyltransferases"/>
    <property type="match status" value="1"/>
</dbReference>
<accession>A0A7W3FQM7</accession>
<name>A0A7W3FQM7_9GAMM</name>
<evidence type="ECO:0000256" key="2">
    <source>
        <dbReference type="ARBA" id="ARBA00005145"/>
    </source>
</evidence>
<evidence type="ECO:0000256" key="3">
    <source>
        <dbReference type="ARBA" id="ARBA00007317"/>
    </source>
</evidence>
<dbReference type="SUPFAM" id="SSF51230">
    <property type="entry name" value="Single hybrid motif"/>
    <property type="match status" value="1"/>
</dbReference>
<dbReference type="SUPFAM" id="SSF47005">
    <property type="entry name" value="Peripheral subunit-binding domain of 2-oxo acid dehydrogenase complex"/>
    <property type="match status" value="1"/>
</dbReference>
<sequence>MATEVKVPVLPESVSDGTIATWHKKVGDAVKRDENLVDLETDKVVLEVPSTVDGVLKEIKFQEGDTVTSSQVLAIIEEGAVAEAAAPAPAAEEKKAEAAPAKAAAAPAAAPAPAAKSGADSLPPGARFTAITEGVDPANVDGTGRRGAVTKEDIVNYARNGGAGKAAGSRPEERVPMTRMRKRIADRLMESKNSTAMLTTFNEVNLSKVSAARKELQEEFQKAHGIKLGFMSFFVKAAANALQRFPLVNASIDGTDVIYHGYSDISIAVSTDKGLVTPVLRNVERQSFADIEKGIADYAKKARDGKLGLDDLQGGTFTVTNGGTFGSLLSTPIINPPQSAILGMHAIKERPIAENGQVVIAPMMYLALSYDHRIIDGKDSVQFLVDIKNQLENPGRMLFGL</sequence>
<reference evidence="14 15" key="1">
    <citation type="submission" date="2020-08" db="EMBL/GenBank/DDBJ databases">
        <title>Stenotrophomonas tumulicola JCM 30961.</title>
        <authorList>
            <person name="Deng Y."/>
        </authorList>
    </citation>
    <scope>NUCLEOTIDE SEQUENCE [LARGE SCALE GENOMIC DNA]</scope>
    <source>
        <strain evidence="14 15">JCM 30961</strain>
    </source>
</reference>
<comment type="caution">
    <text evidence="14">The sequence shown here is derived from an EMBL/GenBank/DDBJ whole genome shotgun (WGS) entry which is preliminary data.</text>
</comment>
<keyword evidence="9 11" id="KW-0012">Acyltransferase</keyword>
<dbReference type="EC" id="2.3.1.61" evidence="4 11"/>
<dbReference type="FunFam" id="3.30.559.10:FF:000007">
    <property type="entry name" value="Dihydrolipoamide acetyltransferase component of pyruvate dehydrogenase complex"/>
    <property type="match status" value="1"/>
</dbReference>
<evidence type="ECO:0000256" key="5">
    <source>
        <dbReference type="ARBA" id="ARBA00019511"/>
    </source>
</evidence>
<evidence type="ECO:0000313" key="15">
    <source>
        <dbReference type="Proteomes" id="UP000547058"/>
    </source>
</evidence>
<dbReference type="CDD" id="cd06849">
    <property type="entry name" value="lipoyl_domain"/>
    <property type="match status" value="1"/>
</dbReference>
<feature type="domain" description="Lipoyl-binding" evidence="12">
    <location>
        <begin position="2"/>
        <end position="77"/>
    </location>
</feature>
<organism evidence="14 15">
    <name type="scientific">Stenotrophomonas tumulicola</name>
    <dbReference type="NCBI Taxonomy" id="1685415"/>
    <lineage>
        <taxon>Bacteria</taxon>
        <taxon>Pseudomonadati</taxon>
        <taxon>Pseudomonadota</taxon>
        <taxon>Gammaproteobacteria</taxon>
        <taxon>Lysobacterales</taxon>
        <taxon>Lysobacteraceae</taxon>
        <taxon>Stenotrophomonas</taxon>
    </lineage>
</organism>
<dbReference type="PANTHER" id="PTHR43416">
    <property type="entry name" value="DIHYDROLIPOYLLYSINE-RESIDUE SUCCINYLTRANSFERASE COMPONENT OF 2-OXOGLUTARATE DEHYDROGENASE COMPLEX, MITOCHONDRIAL-RELATED"/>
    <property type="match status" value="1"/>
</dbReference>
<feature type="domain" description="Peripheral subunit-binding (PSBD)" evidence="13">
    <location>
        <begin position="121"/>
        <end position="158"/>
    </location>
</feature>